<dbReference type="GO" id="GO:0034198">
    <property type="term" value="P:cellular response to amino acid starvation"/>
    <property type="evidence" value="ECO:0007669"/>
    <property type="project" value="TreeGrafter"/>
</dbReference>
<feature type="non-terminal residue" evidence="3">
    <location>
        <position position="566"/>
    </location>
</feature>
<dbReference type="GO" id="GO:0005829">
    <property type="term" value="C:cytosol"/>
    <property type="evidence" value="ECO:0007669"/>
    <property type="project" value="TreeGrafter"/>
</dbReference>
<dbReference type="PANTHER" id="PTHR23346">
    <property type="entry name" value="TRANSLATIONAL ACTIVATOR GCN1-RELATED"/>
    <property type="match status" value="1"/>
</dbReference>
<feature type="domain" description="Stalled ribosome sensor GCN1-like N-terminal" evidence="2">
    <location>
        <begin position="216"/>
        <end position="339"/>
    </location>
</feature>
<dbReference type="InterPro" id="IPR056810">
    <property type="entry name" value="GNC1-like_N"/>
</dbReference>
<reference evidence="3" key="1">
    <citation type="submission" date="2020-08" db="EMBL/GenBank/DDBJ databases">
        <title>Spodoptera exigua strain:BAW_Kor-Di-RS1 Genome sequencing and assembly.</title>
        <authorList>
            <person name="Kim J."/>
            <person name="Nam H.Y."/>
            <person name="Kwon M."/>
            <person name="Choi J.H."/>
            <person name="Cho S.R."/>
            <person name="Kim G.-H."/>
        </authorList>
    </citation>
    <scope>NUCLEOTIDE SEQUENCE</scope>
    <source>
        <strain evidence="3">BAW_Kor-Di-RS1</strain>
        <tissue evidence="3">Whole-body</tissue>
    </source>
</reference>
<name>A0A835G7Y8_SPOEX</name>
<proteinExistence type="predicted"/>
<dbReference type="PANTHER" id="PTHR23346:SF7">
    <property type="entry name" value="STALLED RIBOSOME SENSOR GCN1"/>
    <property type="match status" value="1"/>
</dbReference>
<gene>
    <name evidence="3" type="ORF">HW555_009953</name>
</gene>
<dbReference type="EMBL" id="JACKWZ010000233">
    <property type="protein sequence ID" value="KAF9411180.1"/>
    <property type="molecule type" value="Genomic_DNA"/>
</dbReference>
<evidence type="ECO:0000313" key="4">
    <source>
        <dbReference type="Proteomes" id="UP000648187"/>
    </source>
</evidence>
<dbReference type="GO" id="GO:0006417">
    <property type="term" value="P:regulation of translation"/>
    <property type="evidence" value="ECO:0007669"/>
    <property type="project" value="TreeGrafter"/>
</dbReference>
<dbReference type="SUPFAM" id="SSF48371">
    <property type="entry name" value="ARM repeat"/>
    <property type="match status" value="1"/>
</dbReference>
<dbReference type="GO" id="GO:0019887">
    <property type="term" value="F:protein kinase regulator activity"/>
    <property type="evidence" value="ECO:0007669"/>
    <property type="project" value="TreeGrafter"/>
</dbReference>
<dbReference type="Pfam" id="PF24993">
    <property type="entry name" value="GNC1_N"/>
    <property type="match status" value="1"/>
</dbReference>
<sequence>VLKKLKDIPFKIQTASLKERREVVEEIRNVLSTPGITEPAVRFVCRLLVLTLHRYRDSTSQSYIKSLVAYLATTHREWTLKALLPVLLEISEQLKNTASSKSICQSGLYALRWSTVLIEGAIKASEENGVDYNTLVISQANLLAAITAYGDHRKSDKAYSMLHTTWVTIGKAKLSKWIEVLLATPPDSGPQICVTFSILCRHLQQIGEGETIEKHKSIISVKSRPNANYIKGCHDLLSQLNSGDVRDALLPALHKAMLRSPETIVQAVGQVFASLNVELDGLAVDIGKSLIASGKLTSSEDKIAVLNGVGCLRALPVHGAERVALFNEVASQLARVLDSESHERTLCVALDTLQRWTAGLGTTLPDKLLDIFKKNLSAKSTTQAVRTMYMSMVAAGVRACGASPAQAAALQPVLSKAVDKAAQQPLQHLVVSEGICAMLGLVQLEAGGSGQWAALAHVLLHDRVLAAAGDEGGVAMQNSVGKLPKCCQRTKLAGLQSIRVIEEVKALLAKEDRVLIARNLALKLNEVLEEGKVFSGKEKTPTDEKGAGEVTGKMILDCVQALCSFK</sequence>
<accession>A0A835G7Y8</accession>
<dbReference type="Proteomes" id="UP000648187">
    <property type="component" value="Unassembled WGS sequence"/>
</dbReference>
<keyword evidence="1" id="KW-0677">Repeat</keyword>
<comment type="caution">
    <text evidence="3">The sequence shown here is derived from an EMBL/GenBank/DDBJ whole genome shotgun (WGS) entry which is preliminary data.</text>
</comment>
<dbReference type="AlphaFoldDB" id="A0A835G7Y8"/>
<evidence type="ECO:0000259" key="2">
    <source>
        <dbReference type="Pfam" id="PF24993"/>
    </source>
</evidence>
<organism evidence="3 4">
    <name type="scientific">Spodoptera exigua</name>
    <name type="common">Beet armyworm</name>
    <name type="synonym">Noctua fulgens</name>
    <dbReference type="NCBI Taxonomy" id="7107"/>
    <lineage>
        <taxon>Eukaryota</taxon>
        <taxon>Metazoa</taxon>
        <taxon>Ecdysozoa</taxon>
        <taxon>Arthropoda</taxon>
        <taxon>Hexapoda</taxon>
        <taxon>Insecta</taxon>
        <taxon>Pterygota</taxon>
        <taxon>Neoptera</taxon>
        <taxon>Endopterygota</taxon>
        <taxon>Lepidoptera</taxon>
        <taxon>Glossata</taxon>
        <taxon>Ditrysia</taxon>
        <taxon>Noctuoidea</taxon>
        <taxon>Noctuidae</taxon>
        <taxon>Amphipyrinae</taxon>
        <taxon>Spodoptera</taxon>
    </lineage>
</organism>
<protein>
    <recommendedName>
        <fullName evidence="2">Stalled ribosome sensor GCN1-like N-terminal domain-containing protein</fullName>
    </recommendedName>
</protein>
<evidence type="ECO:0000313" key="3">
    <source>
        <dbReference type="EMBL" id="KAF9411180.1"/>
    </source>
</evidence>
<evidence type="ECO:0000256" key="1">
    <source>
        <dbReference type="ARBA" id="ARBA00022737"/>
    </source>
</evidence>
<dbReference type="InterPro" id="IPR016024">
    <property type="entry name" value="ARM-type_fold"/>
</dbReference>
<feature type="non-terminal residue" evidence="3">
    <location>
        <position position="1"/>
    </location>
</feature>
<keyword evidence="4" id="KW-1185">Reference proteome</keyword>